<organism evidence="1 2">
    <name type="scientific">Mesorhizobium escarrei</name>
    <dbReference type="NCBI Taxonomy" id="666018"/>
    <lineage>
        <taxon>Bacteria</taxon>
        <taxon>Pseudomonadati</taxon>
        <taxon>Pseudomonadota</taxon>
        <taxon>Alphaproteobacteria</taxon>
        <taxon>Hyphomicrobiales</taxon>
        <taxon>Phyllobacteriaceae</taxon>
        <taxon>Mesorhizobium</taxon>
    </lineage>
</organism>
<gene>
    <name evidence="1" type="ORF">MES5069_230236</name>
</gene>
<proteinExistence type="predicted"/>
<keyword evidence="2" id="KW-1185">Reference proteome</keyword>
<dbReference type="Proteomes" id="UP001153050">
    <property type="component" value="Unassembled WGS sequence"/>
</dbReference>
<evidence type="ECO:0000313" key="1">
    <source>
        <dbReference type="EMBL" id="CAH2399905.1"/>
    </source>
</evidence>
<accession>A0ABM9DT85</accession>
<sequence>MMNGPTFDERFVTDWMNGFVSTLDLCLACLQLTEEGRGAEFCAVKLPSQTVVGGTIPGR</sequence>
<reference evidence="1 2" key="1">
    <citation type="submission" date="2022-03" db="EMBL/GenBank/DDBJ databases">
        <authorList>
            <person name="Brunel B."/>
        </authorList>
    </citation>
    <scope>NUCLEOTIDE SEQUENCE [LARGE SCALE GENOMIC DNA]</scope>
    <source>
        <strain evidence="1">STM5069sample</strain>
    </source>
</reference>
<name>A0ABM9DT85_9HYPH</name>
<protein>
    <submittedName>
        <fullName evidence="1">Uncharacterized protein</fullName>
    </submittedName>
</protein>
<dbReference type="EMBL" id="CAKXZT010000117">
    <property type="protein sequence ID" value="CAH2399905.1"/>
    <property type="molecule type" value="Genomic_DNA"/>
</dbReference>
<evidence type="ECO:0000313" key="2">
    <source>
        <dbReference type="Proteomes" id="UP001153050"/>
    </source>
</evidence>
<comment type="caution">
    <text evidence="1">The sequence shown here is derived from an EMBL/GenBank/DDBJ whole genome shotgun (WGS) entry which is preliminary data.</text>
</comment>